<reference evidence="1 2" key="1">
    <citation type="journal article" date="2007" name="Proc. Natl. Acad. Sci. U.S.A.">
        <title>The genome of Syntrophus aciditrophicus: life at the thermodynamic limit of microbial growth.</title>
        <authorList>
            <person name="McInerney M.J."/>
            <person name="Rohlin L."/>
            <person name="Mouttaki H."/>
            <person name="Kim U."/>
            <person name="Krupp R.S."/>
            <person name="Rios-Hernandez L."/>
            <person name="Sieber J."/>
            <person name="Struchtemeyer C.G."/>
            <person name="Bhattacharyya A."/>
            <person name="Campbell J.W."/>
            <person name="Gunsalus R.P."/>
        </authorList>
    </citation>
    <scope>NUCLEOTIDE SEQUENCE [LARGE SCALE GENOMIC DNA]</scope>
    <source>
        <strain evidence="1 2">SB</strain>
    </source>
</reference>
<evidence type="ECO:0000313" key="1">
    <source>
        <dbReference type="EMBL" id="ABC78728.1"/>
    </source>
</evidence>
<organism evidence="1 2">
    <name type="scientific">Syntrophus aciditrophicus (strain SB)</name>
    <dbReference type="NCBI Taxonomy" id="56780"/>
    <lineage>
        <taxon>Bacteria</taxon>
        <taxon>Pseudomonadati</taxon>
        <taxon>Thermodesulfobacteriota</taxon>
        <taxon>Syntrophia</taxon>
        <taxon>Syntrophales</taxon>
        <taxon>Syntrophaceae</taxon>
        <taxon>Syntrophus</taxon>
    </lineage>
</organism>
<dbReference type="KEGG" id="sat:SYN_02428"/>
<dbReference type="InterPro" id="IPR009078">
    <property type="entry name" value="Ferritin-like_SF"/>
</dbReference>
<dbReference type="SUPFAM" id="SSF47240">
    <property type="entry name" value="Ferritin-like"/>
    <property type="match status" value="1"/>
</dbReference>
<dbReference type="InterPro" id="IPR012347">
    <property type="entry name" value="Ferritin-like"/>
</dbReference>
<dbReference type="eggNOG" id="COG1633">
    <property type="taxonomic scope" value="Bacteria"/>
</dbReference>
<proteinExistence type="predicted"/>
<accession>Q2LXB4</accession>
<dbReference type="HOGENOM" id="CLU_1199308_0_0_7"/>
<dbReference type="EMBL" id="CP000252">
    <property type="protein sequence ID" value="ABC78728.1"/>
    <property type="molecule type" value="Genomic_DNA"/>
</dbReference>
<name>Q2LXB4_SYNAS</name>
<dbReference type="InParanoid" id="Q2LXB4"/>
<protein>
    <submittedName>
        <fullName evidence="1">Hypothetical exported protein</fullName>
    </submittedName>
</protein>
<keyword evidence="2" id="KW-1185">Reference proteome</keyword>
<sequence length="231" mass="26557">MIKEEKMKRKMLFIGVFILVLLMALPAMSQPRYGYGPGYDDEYDSSGQWTGRGWGPGYGMGRGGMMGYGIYTYVPQKLPVPKNKEWIGKLREILALEKLSLEQYATDAEKYNTYMPYHMVIPQEQDHVMTIERLFTAYGLTTDGKPPTVKDTKTLEEAYQLCVKMERDLIPRYEWLIRNAEDRDTAGILNNLLIQTRYHLAMFEHVLQVGGWHGGAPWGSRGRGPGMMWGW</sequence>
<dbReference type="Proteomes" id="UP000001933">
    <property type="component" value="Chromosome"/>
</dbReference>
<dbReference type="Gene3D" id="1.20.1260.10">
    <property type="match status" value="1"/>
</dbReference>
<evidence type="ECO:0000313" key="2">
    <source>
        <dbReference type="Proteomes" id="UP000001933"/>
    </source>
</evidence>
<gene>
    <name evidence="1" type="ORF">SYN_02428</name>
</gene>
<dbReference type="AlphaFoldDB" id="Q2LXB4"/>